<accession>A0A8H3FNT4</accession>
<dbReference type="EMBL" id="CAJPDT010000048">
    <property type="protein sequence ID" value="CAF9928006.1"/>
    <property type="molecule type" value="Genomic_DNA"/>
</dbReference>
<name>A0A8H3FNT4_9LECA</name>
<dbReference type="InterPro" id="IPR024079">
    <property type="entry name" value="MetalloPept_cat_dom_sf"/>
</dbReference>
<evidence type="ECO:0008006" key="4">
    <source>
        <dbReference type="Google" id="ProtNLM"/>
    </source>
</evidence>
<feature type="signal peptide" evidence="1">
    <location>
        <begin position="1"/>
        <end position="18"/>
    </location>
</feature>
<sequence>MHPLSFLHVLPLALFAAAIPHDIVPSKHQLSKRALPPLDIFPDDATSQQHKNALSEALSDTLLLVQQVSLSYPGDDGSGPYADIWSKYFPPSNHKKVQGVWNKIISDPNNPGQGEDIVRTAVIVGTDLIKQQLNVELCEEDAEAYTNPLPTGFDPGLPNTATFTFFCDPAFNLPGRYGDITCAKVGDTLSTNMEFLGGTILHEWMHNDGIGAQGTGGAHIGDYSTPQDARAGYGPYKTRQLLVNNPSQCITNADNYLWLAYEIIFTKACLGGTERFKDPVPDTSVSLFFFPSPPTHIAQNIGIQVASALPSIPSPLTLTGTLVDSPAPIATVPPFTTATAGGGAPATITCDHAADPDGALGLCPNLANGGWCDCGSAGTFTTETGDDICGYTAVPSSGSIALTSTNCVSAIVVQTETVVPLPASTVS</sequence>
<dbReference type="OrthoDB" id="5427390at2759"/>
<evidence type="ECO:0000256" key="1">
    <source>
        <dbReference type="SAM" id="SignalP"/>
    </source>
</evidence>
<dbReference type="GO" id="GO:0008237">
    <property type="term" value="F:metallopeptidase activity"/>
    <property type="evidence" value="ECO:0007669"/>
    <property type="project" value="InterPro"/>
</dbReference>
<evidence type="ECO:0000313" key="3">
    <source>
        <dbReference type="Proteomes" id="UP000664534"/>
    </source>
</evidence>
<dbReference type="Gene3D" id="3.40.390.10">
    <property type="entry name" value="Collagenase (Catalytic Domain)"/>
    <property type="match status" value="1"/>
</dbReference>
<keyword evidence="1" id="KW-0732">Signal</keyword>
<feature type="chain" id="PRO_5034776648" description="Lysine-specific metallo-endopeptidase domain-containing protein" evidence="1">
    <location>
        <begin position="19"/>
        <end position="427"/>
    </location>
</feature>
<keyword evidence="3" id="KW-1185">Reference proteome</keyword>
<dbReference type="SUPFAM" id="SSF55486">
    <property type="entry name" value="Metalloproteases ('zincins'), catalytic domain"/>
    <property type="match status" value="1"/>
</dbReference>
<gene>
    <name evidence="2" type="ORF">IMSHALPRED_007354</name>
</gene>
<dbReference type="Proteomes" id="UP000664534">
    <property type="component" value="Unassembled WGS sequence"/>
</dbReference>
<comment type="caution">
    <text evidence="2">The sequence shown here is derived from an EMBL/GenBank/DDBJ whole genome shotgun (WGS) entry which is preliminary data.</text>
</comment>
<reference evidence="2" key="1">
    <citation type="submission" date="2021-03" db="EMBL/GenBank/DDBJ databases">
        <authorList>
            <person name="Tagirdzhanova G."/>
        </authorList>
    </citation>
    <scope>NUCLEOTIDE SEQUENCE</scope>
</reference>
<organism evidence="2 3">
    <name type="scientific">Imshaugia aleurites</name>
    <dbReference type="NCBI Taxonomy" id="172621"/>
    <lineage>
        <taxon>Eukaryota</taxon>
        <taxon>Fungi</taxon>
        <taxon>Dikarya</taxon>
        <taxon>Ascomycota</taxon>
        <taxon>Pezizomycotina</taxon>
        <taxon>Lecanoromycetes</taxon>
        <taxon>OSLEUM clade</taxon>
        <taxon>Lecanoromycetidae</taxon>
        <taxon>Lecanorales</taxon>
        <taxon>Lecanorineae</taxon>
        <taxon>Parmeliaceae</taxon>
        <taxon>Imshaugia</taxon>
    </lineage>
</organism>
<proteinExistence type="predicted"/>
<dbReference type="AlphaFoldDB" id="A0A8H3FNT4"/>
<evidence type="ECO:0000313" key="2">
    <source>
        <dbReference type="EMBL" id="CAF9928006.1"/>
    </source>
</evidence>
<protein>
    <recommendedName>
        <fullName evidence="4">Lysine-specific metallo-endopeptidase domain-containing protein</fullName>
    </recommendedName>
</protein>